<evidence type="ECO:0000256" key="2">
    <source>
        <dbReference type="ARBA" id="ARBA00002923"/>
    </source>
</evidence>
<evidence type="ECO:0000256" key="12">
    <source>
        <dbReference type="HAMAP-Rule" id="MF_00388"/>
    </source>
</evidence>
<feature type="binding site" evidence="12">
    <location>
        <position position="233"/>
    </location>
    <ligand>
        <name>Zn(2+)</name>
        <dbReference type="ChEBI" id="CHEBI:29105"/>
    </ligand>
</feature>
<keyword evidence="10 12" id="KW-0443">Lipid metabolism</keyword>
<evidence type="ECO:0000256" key="5">
    <source>
        <dbReference type="ARBA" id="ARBA00022516"/>
    </source>
</evidence>
<evidence type="ECO:0000256" key="6">
    <source>
        <dbReference type="ARBA" id="ARBA00022556"/>
    </source>
</evidence>
<evidence type="ECO:0000313" key="14">
    <source>
        <dbReference type="Proteomes" id="UP001058120"/>
    </source>
</evidence>
<dbReference type="EMBL" id="CP065938">
    <property type="protein sequence ID" value="UWX05276.1"/>
    <property type="molecule type" value="Genomic_DNA"/>
</dbReference>
<organism evidence="13 14">
    <name type="scientific">Taurinivorans muris</name>
    <dbReference type="NCBI Taxonomy" id="2787751"/>
    <lineage>
        <taxon>Bacteria</taxon>
        <taxon>Pseudomonadati</taxon>
        <taxon>Thermodesulfobacteriota</taxon>
        <taxon>Desulfovibrionia</taxon>
        <taxon>Desulfovibrionales</taxon>
        <taxon>Desulfovibrionaceae</taxon>
        <taxon>Taurinivorans</taxon>
    </lineage>
</organism>
<dbReference type="Gene3D" id="3.30.230.20">
    <property type="entry name" value="lpxc deacetylase, domain 1"/>
    <property type="match status" value="1"/>
</dbReference>
<sequence>MLQQTLMHAINYTGIGLHSGKDVEMKLLPAKIDAGISFHIHTKKDVSVIKADPFAVTTTELATSLGNEKVHVSTVEHLLAALFALGIDNAECHVYGKEIPIMDGSALPITNLIKKAGIRSQYALRKVAKITRPFLFEANGKTINARPYDGFYVDYTIDFPHKAIGVQRLALEITPETFDEVASARTFGFMKEVEYLHSKNLALGGSLANAIVIGDEGIVNPEGLRFADEFVRHKILDFIGDMAMFGMPLQGAFEVRCSGHQHNNAFLREMYTHKDQYLRFEELIPEQRKADIPYLGLGTAMA</sequence>
<dbReference type="PANTHER" id="PTHR33694:SF1">
    <property type="entry name" value="UDP-3-O-ACYL-N-ACETYLGLUCOSAMINE DEACETYLASE 1, MITOCHONDRIAL-RELATED"/>
    <property type="match status" value="1"/>
</dbReference>
<keyword evidence="14" id="KW-1185">Reference proteome</keyword>
<dbReference type="InterPro" id="IPR011334">
    <property type="entry name" value="UDP-acyl_GlcNac_deAcase_C"/>
</dbReference>
<reference evidence="13" key="1">
    <citation type="submission" date="2020-12" db="EMBL/GenBank/DDBJ databases">
        <title>Taurinivorans muris gen. nov., sp. nov., fundamental and realized metabolic niche of a ubiquitous sulfidogenic bacterium in the murine intestine.</title>
        <authorList>
            <person name="Ye H."/>
            <person name="Hanson B.T."/>
            <person name="Loy A."/>
        </authorList>
    </citation>
    <scope>NUCLEOTIDE SEQUENCE</scope>
    <source>
        <strain evidence="13">LT0009</strain>
    </source>
</reference>
<dbReference type="Pfam" id="PF03331">
    <property type="entry name" value="LpxC"/>
    <property type="match status" value="1"/>
</dbReference>
<dbReference type="InterPro" id="IPR004463">
    <property type="entry name" value="UDP-acyl_GlcNac_deAcase"/>
</dbReference>
<accession>A0ABY5XZP1</accession>
<keyword evidence="5 12" id="KW-0444">Lipid biosynthesis</keyword>
<feature type="binding site" evidence="12">
    <location>
        <position position="77"/>
    </location>
    <ligand>
        <name>Zn(2+)</name>
        <dbReference type="ChEBI" id="CHEBI:29105"/>
    </ligand>
</feature>
<keyword evidence="8 12" id="KW-0378">Hydrolase</keyword>
<dbReference type="SUPFAM" id="SSF54211">
    <property type="entry name" value="Ribosomal protein S5 domain 2-like"/>
    <property type="match status" value="2"/>
</dbReference>
<dbReference type="RefSeq" id="WP_334314847.1">
    <property type="nucleotide sequence ID" value="NZ_CP065938.1"/>
</dbReference>
<dbReference type="Gene3D" id="3.30.1700.10">
    <property type="entry name" value="lpxc deacetylase, domain 2"/>
    <property type="match status" value="1"/>
</dbReference>
<dbReference type="NCBIfam" id="TIGR00325">
    <property type="entry name" value="lpxC"/>
    <property type="match status" value="1"/>
</dbReference>
<dbReference type="PANTHER" id="PTHR33694">
    <property type="entry name" value="UDP-3-O-ACYL-N-ACETYLGLUCOSAMINE DEACETYLASE 1, MITOCHONDRIAL-RELATED"/>
    <property type="match status" value="1"/>
</dbReference>
<keyword evidence="7 12" id="KW-0479">Metal-binding</keyword>
<protein>
    <recommendedName>
        <fullName evidence="4 12">UDP-3-O-acyl-N-acetylglucosamine deacetylase</fullName>
        <shortName evidence="12">UDP-3-O-acyl-GlcNAc deacetylase</shortName>
        <ecNumber evidence="4 12">3.5.1.108</ecNumber>
    </recommendedName>
    <alternativeName>
        <fullName evidence="12">UDP-3-O-[R-3-hydroxymyristoyl]-N-acetylglucosamine deacetylase</fullName>
    </alternativeName>
</protein>
<dbReference type="InterPro" id="IPR015870">
    <property type="entry name" value="UDP-acyl_N-AcGlcN_deAcase_N"/>
</dbReference>
<feature type="binding site" evidence="12">
    <location>
        <position position="237"/>
    </location>
    <ligand>
        <name>Zn(2+)</name>
        <dbReference type="ChEBI" id="CHEBI:29105"/>
    </ligand>
</feature>
<evidence type="ECO:0000256" key="1">
    <source>
        <dbReference type="ARBA" id="ARBA00001947"/>
    </source>
</evidence>
<evidence type="ECO:0000256" key="8">
    <source>
        <dbReference type="ARBA" id="ARBA00022801"/>
    </source>
</evidence>
<evidence type="ECO:0000256" key="7">
    <source>
        <dbReference type="ARBA" id="ARBA00022723"/>
    </source>
</evidence>
<comment type="catalytic activity">
    <reaction evidence="11 12">
        <text>a UDP-3-O-[(3R)-3-hydroxyacyl]-N-acetyl-alpha-D-glucosamine + H2O = a UDP-3-O-[(3R)-3-hydroxyacyl]-alpha-D-glucosamine + acetate</text>
        <dbReference type="Rhea" id="RHEA:67816"/>
        <dbReference type="ChEBI" id="CHEBI:15377"/>
        <dbReference type="ChEBI" id="CHEBI:30089"/>
        <dbReference type="ChEBI" id="CHEBI:137740"/>
        <dbReference type="ChEBI" id="CHEBI:173225"/>
        <dbReference type="EC" id="3.5.1.108"/>
    </reaction>
</comment>
<dbReference type="HAMAP" id="MF_00388">
    <property type="entry name" value="LpxC"/>
    <property type="match status" value="1"/>
</dbReference>
<evidence type="ECO:0000256" key="11">
    <source>
        <dbReference type="ARBA" id="ARBA00024535"/>
    </source>
</evidence>
<feature type="active site" description="Proton donor" evidence="12">
    <location>
        <position position="260"/>
    </location>
</feature>
<dbReference type="InterPro" id="IPR020568">
    <property type="entry name" value="Ribosomal_Su5_D2-typ_SF"/>
</dbReference>
<proteinExistence type="inferred from homology"/>
<dbReference type="GO" id="GO:0103117">
    <property type="term" value="F:UDP-3-O-acyl-N-acetylglucosamine deacetylase activity"/>
    <property type="evidence" value="ECO:0007669"/>
    <property type="project" value="UniProtKB-EC"/>
</dbReference>
<keyword evidence="6 12" id="KW-0441">Lipid A biosynthesis</keyword>
<evidence type="ECO:0000256" key="9">
    <source>
        <dbReference type="ARBA" id="ARBA00022833"/>
    </source>
</evidence>
<evidence type="ECO:0000256" key="10">
    <source>
        <dbReference type="ARBA" id="ARBA00023098"/>
    </source>
</evidence>
<comment type="similarity">
    <text evidence="12">Belongs to the LpxC family.</text>
</comment>
<name>A0ABY5XZP1_9BACT</name>
<evidence type="ECO:0000256" key="4">
    <source>
        <dbReference type="ARBA" id="ARBA00012745"/>
    </source>
</evidence>
<gene>
    <name evidence="12 13" type="primary">lpxC</name>
    <name evidence="13" type="ORF">JBF11_07410</name>
</gene>
<comment type="pathway">
    <text evidence="3 12">Glycolipid biosynthesis; lipid IV(A) biosynthesis; lipid IV(A) from (3R)-3-hydroxytetradecanoyl-[acyl-carrier-protein] and UDP-N-acetyl-alpha-D-glucosamine: step 2/6.</text>
</comment>
<keyword evidence="9 12" id="KW-0862">Zinc</keyword>
<evidence type="ECO:0000256" key="3">
    <source>
        <dbReference type="ARBA" id="ARBA00005002"/>
    </source>
</evidence>
<evidence type="ECO:0000313" key="13">
    <source>
        <dbReference type="EMBL" id="UWX05276.1"/>
    </source>
</evidence>
<comment type="cofactor">
    <cofactor evidence="1 12">
        <name>Zn(2+)</name>
        <dbReference type="ChEBI" id="CHEBI:29105"/>
    </cofactor>
</comment>
<dbReference type="Proteomes" id="UP001058120">
    <property type="component" value="Chromosome"/>
</dbReference>
<comment type="function">
    <text evidence="2 12">Catalyzes the hydrolysis of UDP-3-O-myristoyl-N-acetylglucosamine to form UDP-3-O-myristoylglucosamine and acetate, the committed step in lipid A biosynthesis.</text>
</comment>
<dbReference type="EC" id="3.5.1.108" evidence="4 12"/>